<name>A0A7C0Y4L3_DESA2</name>
<proteinExistence type="predicted"/>
<gene>
    <name evidence="2" type="primary">cas5</name>
    <name evidence="2" type="ORF">ENG63_02560</name>
</gene>
<keyword evidence="1" id="KW-0051">Antiviral defense</keyword>
<evidence type="ECO:0000256" key="1">
    <source>
        <dbReference type="ARBA" id="ARBA00023118"/>
    </source>
</evidence>
<dbReference type="GO" id="GO:0051607">
    <property type="term" value="P:defense response to virus"/>
    <property type="evidence" value="ECO:0007669"/>
    <property type="project" value="UniProtKB-KW"/>
</dbReference>
<dbReference type="NCBIfam" id="TIGR02593">
    <property type="entry name" value="CRISPR_cas5"/>
    <property type="match status" value="1"/>
</dbReference>
<dbReference type="InterPro" id="IPR013422">
    <property type="entry name" value="CRISPR-assoc_prot_Cas5_N"/>
</dbReference>
<dbReference type="Gene3D" id="3.30.70.2660">
    <property type="match status" value="1"/>
</dbReference>
<dbReference type="Proteomes" id="UP000886289">
    <property type="component" value="Unassembled WGS sequence"/>
</dbReference>
<protein>
    <submittedName>
        <fullName evidence="2">CRISPR-associated protein Cas5</fullName>
    </submittedName>
</protein>
<organism evidence="2">
    <name type="scientific">Desulfofervidus auxilii</name>
    <dbReference type="NCBI Taxonomy" id="1621989"/>
    <lineage>
        <taxon>Bacteria</taxon>
        <taxon>Pseudomonadati</taxon>
        <taxon>Thermodesulfobacteriota</taxon>
        <taxon>Candidatus Desulfofervidia</taxon>
        <taxon>Candidatus Desulfofervidales</taxon>
        <taxon>Candidatus Desulfofervidaceae</taxon>
        <taxon>Candidatus Desulfofervidus</taxon>
    </lineage>
</organism>
<accession>A0A7C0Y4L3</accession>
<reference evidence="2" key="1">
    <citation type="journal article" date="2020" name="mSystems">
        <title>Genome- and Community-Level Interaction Insights into Carbon Utilization and Element Cycling Functions of Hydrothermarchaeota in Hydrothermal Sediment.</title>
        <authorList>
            <person name="Zhou Z."/>
            <person name="Liu Y."/>
            <person name="Xu W."/>
            <person name="Pan J."/>
            <person name="Luo Z.H."/>
            <person name="Li M."/>
        </authorList>
    </citation>
    <scope>NUCLEOTIDE SEQUENCE [LARGE SCALE GENOMIC DNA]</scope>
    <source>
        <strain evidence="2">HyVt-233</strain>
    </source>
</reference>
<dbReference type="AlphaFoldDB" id="A0A7C0Y4L3"/>
<evidence type="ECO:0000313" key="2">
    <source>
        <dbReference type="EMBL" id="HDD43728.1"/>
    </source>
</evidence>
<sequence>MIRLEIYQETAHFRIPTVGNPYLSYPLPPPSTVYGFLRHITNKESINFENTELSIQGIYKSVSFEKEQLFLETKKGLKTNIVPIQKLHQCNWIIHIKSPSPLEGNILKALENFSGVLRLGRQEDLIIDIKINRDLEEKPLDIEDDFEERLYIYKRWEINEDADGSLFSMALDTVVDENLKIIGYKPVNLIYSNVRRIKPKLYDGKYVVQWL</sequence>
<dbReference type="EMBL" id="DRBS01000097">
    <property type="protein sequence ID" value="HDD43728.1"/>
    <property type="molecule type" value="Genomic_DNA"/>
</dbReference>
<comment type="caution">
    <text evidence="2">The sequence shown here is derived from an EMBL/GenBank/DDBJ whole genome shotgun (WGS) entry which is preliminary data.</text>
</comment>